<evidence type="ECO:0000313" key="4">
    <source>
        <dbReference type="EMBL" id="POS85117.1"/>
    </source>
</evidence>
<feature type="compositionally biased region" description="Basic and acidic residues" evidence="2">
    <location>
        <begin position="1119"/>
        <end position="1129"/>
    </location>
</feature>
<keyword evidence="5" id="KW-1185">Reference proteome</keyword>
<dbReference type="STRING" id="225359.A0A2S4PSV3"/>
<protein>
    <recommendedName>
        <fullName evidence="3">C2H2-type domain-containing protein</fullName>
    </recommendedName>
</protein>
<comment type="caution">
    <text evidence="4">The sequence shown here is derived from an EMBL/GenBank/DDBJ whole genome shotgun (WGS) entry which is preliminary data.</text>
</comment>
<gene>
    <name evidence="4" type="ORF">EPUL_004685</name>
</gene>
<feature type="compositionally biased region" description="Low complexity" evidence="2">
    <location>
        <begin position="671"/>
        <end position="685"/>
    </location>
</feature>
<sequence>MEKFEVTNGNISKPKALSTNEDGFTAVPSSVKADTSSKRAAYTPYEQVRYEAGLTGVYINPKPRGSAEPTRGRPVKRPRFVVFRSERLRDPSWLENRRGTWHNYVAEAITSQIIEAEDNTQAAEKRKSGEINKQLTEEEYEFDTKKRKMTKNPDIFMTSDQYNQQRVESISLQNKYQENENVPLETSNFHDHNSLDASAISVPLELSQNYRELQNLTSANRRSTRTSKRDSFHNEAKNKSKLNNQKNSLGYPGHEQYLNQWTSLDQPNYMAQNLLPKNPHQSSPITSATVTPSSQKGTLRTEEITLLPLSGRVTRRSSGILTNEASQILPIVPVYRSYFPPSKSYGSKLPNAPSLGPFDNLSFQQPQSMHSQNDNNQRKKSFRNTAFHESKNVSSAIYSEIPPANLSFRKKLKLGLTQFEQQQDYFPKEMNSKKPRLEFEKKSHAPESLGCGEPDLDLAEAIYFPPELDRLTCRYQEKAGNLLLSPNKQCLEFFSINQDCTENALLRLEISRIQNHPITSIAGSKPMELRIKAINQENRVNVYAFEFPSTARASEAASNMRAKIVTGIVACKFRSGEDYSNLVEIQDSLKPYKCDLCEKRFKNQNGLEYHVSKAATTCNPNFDPQVGPGKRGRKKRKRTPDPTTRNTQLASVISPSSKSRYIDHEKHNESIESTNESSTFSSSDDSVIKWATQNSTQSFGKPQGRRTTMPSPGLVQKNQKSYKSLPREAEVLSKIVEESTTITSEVKLSFPQVEFANVIPNIADQASLSGTFDMARYESLILSLVKANNGFFPGDKSLWFACFGAWLKQKLLSPTSVGEATAPESKFCSQLIDDLVESRKLKKHDLNFQDKNRKQASRYFLTIPGTRLNWSLIRETKILIKKNYPDFYLPPQFAPPEIVLSKLRDLSNQSISRPTICDKSEENRNLKPRKSSVSSESDDPNSDQDDEFINNTKANNPKSEINNLTKSSTIVSKLDHQDWIKNRNMKISEGLRRYHQTLAKNPKIRRTAKRDKIQEEKENVEFLENVSYQPEDFPVCTLPDLGKEGQSKIHARCTKGKGVSSNCVTITPDATSYIQDFNGSWSIQLNVHSMISIYPQSTQVDEQNSSKPSNPLTERAHKKCESFSKFKESSKKRRKIQITDKTKRKSSRTLFQPNLSIVEDVEVLEPLRSGNTSIPKLTDELCTQEQTQNESESESDYNIPYVQAKKSTKATEDLREMDILGLYEPKKLVTNAARNPGLETLPSNFGNSRSVDESPLRSSNSQMLVKIVSPQIIDSQCNFENGSWSVDEFIDHKQDKYEIRFDAQTAYDVETLPYRDLCFALSIEETVPMTSYARIQEEAKIARRKQNSSSRRLKFTRLLTHLNIDFWGIGCRPEVSSKYLGIPMTAGDEIAKLRKRNSHDSMSLMVEKRFIVAVVVIRALTGGIECLTDWVLVSLLFPRFSLNFIRGHWKQLVVRHKKAIDRLEIDFQNAFVPAYESGKIQKLDYDHLQDYNWNKLVDWTMNTIDTSFNHKPVSIPSTRDELKSSYTLEISDTKDSWRDKCFETNAAIYKRLDYACFNALVMPIKNPKKMKNESESELTELAFASSWIRALAISPESRSSNKTTEKFSKKIGQKALSDLIESKVIMYRSKKRVNLSYCDYEATEMFSRPLRREVKPKCFRDASVFKRYLDSEFRNGKSYVRVDYMAWDGDVMVISNLQAHNRIQLHAIDVPREKFGLTEGGYETKKIPRERLRFEMDIYPTSTYIYDDENTVVQKALNSGPPRGKQSAIPVWYNTSETVVSNMWKEVYSAVAQVIAFRAGVNIPELTRIFTPTMEEWEIRLLLAWGEEIGLFCRLHEKIDGWIAGEWWWAYAMSLFANDRFTAGQDVRYEPKDPFTMEGRRAT</sequence>
<dbReference type="GO" id="GO:0008270">
    <property type="term" value="F:zinc ion binding"/>
    <property type="evidence" value="ECO:0007669"/>
    <property type="project" value="UniProtKB-KW"/>
</dbReference>
<feature type="region of interest" description="Disordered" evidence="2">
    <location>
        <begin position="1098"/>
        <end position="1147"/>
    </location>
</feature>
<evidence type="ECO:0000256" key="2">
    <source>
        <dbReference type="SAM" id="MobiDB-lite"/>
    </source>
</evidence>
<feature type="compositionally biased region" description="Polar residues" evidence="2">
    <location>
        <begin position="1098"/>
        <end position="1112"/>
    </location>
</feature>
<feature type="compositionally biased region" description="Polar residues" evidence="2">
    <location>
        <begin position="361"/>
        <end position="375"/>
    </location>
</feature>
<feature type="domain" description="C2H2-type" evidence="3">
    <location>
        <begin position="592"/>
        <end position="620"/>
    </location>
</feature>
<feature type="region of interest" description="Disordered" evidence="2">
    <location>
        <begin position="617"/>
        <end position="721"/>
    </location>
</feature>
<feature type="region of interest" description="Disordered" evidence="2">
    <location>
        <begin position="356"/>
        <end position="378"/>
    </location>
</feature>
<evidence type="ECO:0000256" key="1">
    <source>
        <dbReference type="PROSITE-ProRule" id="PRU00042"/>
    </source>
</evidence>
<feature type="region of interest" description="Disordered" evidence="2">
    <location>
        <begin position="1"/>
        <end position="30"/>
    </location>
</feature>
<dbReference type="OrthoDB" id="5403573at2759"/>
<reference evidence="4 5" key="1">
    <citation type="submission" date="2017-10" db="EMBL/GenBank/DDBJ databases">
        <title>Development of genomic resources for the powdery mildew, Erysiphe pulchra.</title>
        <authorList>
            <person name="Wadl P.A."/>
            <person name="Mack B.M."/>
            <person name="Moore G."/>
            <person name="Beltz S.B."/>
        </authorList>
    </citation>
    <scope>NUCLEOTIDE SEQUENCE [LARGE SCALE GENOMIC DNA]</scope>
    <source>
        <strain evidence="4">Cflorida</strain>
    </source>
</reference>
<feature type="compositionally biased region" description="Basic residues" evidence="2">
    <location>
        <begin position="1130"/>
        <end position="1147"/>
    </location>
</feature>
<accession>A0A2S4PSV3</accession>
<organism evidence="4 5">
    <name type="scientific">Erysiphe pulchra</name>
    <dbReference type="NCBI Taxonomy" id="225359"/>
    <lineage>
        <taxon>Eukaryota</taxon>
        <taxon>Fungi</taxon>
        <taxon>Dikarya</taxon>
        <taxon>Ascomycota</taxon>
        <taxon>Pezizomycotina</taxon>
        <taxon>Leotiomycetes</taxon>
        <taxon>Erysiphales</taxon>
        <taxon>Erysiphaceae</taxon>
        <taxon>Erysiphe</taxon>
    </lineage>
</organism>
<feature type="compositionally biased region" description="Basic and acidic residues" evidence="2">
    <location>
        <begin position="660"/>
        <end position="670"/>
    </location>
</feature>
<feature type="compositionally biased region" description="Polar residues" evidence="2">
    <location>
        <begin position="646"/>
        <end position="659"/>
    </location>
</feature>
<feature type="compositionally biased region" description="Polar residues" evidence="2">
    <location>
        <begin position="691"/>
        <end position="721"/>
    </location>
</feature>
<dbReference type="Proteomes" id="UP000237438">
    <property type="component" value="Unassembled WGS sequence"/>
</dbReference>
<feature type="region of interest" description="Disordered" evidence="2">
    <location>
        <begin position="277"/>
        <end position="297"/>
    </location>
</feature>
<feature type="region of interest" description="Disordered" evidence="2">
    <location>
        <begin position="913"/>
        <end position="964"/>
    </location>
</feature>
<keyword evidence="1" id="KW-0863">Zinc-finger</keyword>
<name>A0A2S4PSV3_9PEZI</name>
<dbReference type="Pfam" id="PF20222">
    <property type="entry name" value="DUF6581"/>
    <property type="match status" value="1"/>
</dbReference>
<dbReference type="InterPro" id="IPR013087">
    <property type="entry name" value="Znf_C2H2_type"/>
</dbReference>
<keyword evidence="1" id="KW-0862">Zinc</keyword>
<feature type="compositionally biased region" description="Basic and acidic residues" evidence="2">
    <location>
        <begin position="227"/>
        <end position="238"/>
    </location>
</feature>
<evidence type="ECO:0000259" key="3">
    <source>
        <dbReference type="PROSITE" id="PS50157"/>
    </source>
</evidence>
<feature type="compositionally biased region" description="Polar residues" evidence="2">
    <location>
        <begin position="7"/>
        <end position="22"/>
    </location>
</feature>
<feature type="compositionally biased region" description="Polar residues" evidence="2">
    <location>
        <begin position="279"/>
        <end position="297"/>
    </location>
</feature>
<proteinExistence type="predicted"/>
<evidence type="ECO:0000313" key="5">
    <source>
        <dbReference type="Proteomes" id="UP000237438"/>
    </source>
</evidence>
<feature type="compositionally biased region" description="Acidic residues" evidence="2">
    <location>
        <begin position="936"/>
        <end position="948"/>
    </location>
</feature>
<dbReference type="Gene3D" id="3.30.160.60">
    <property type="entry name" value="Classic Zinc Finger"/>
    <property type="match status" value="1"/>
</dbReference>
<keyword evidence="1" id="KW-0479">Metal-binding</keyword>
<feature type="compositionally biased region" description="Polar residues" evidence="2">
    <location>
        <begin position="949"/>
        <end position="964"/>
    </location>
</feature>
<dbReference type="InterPro" id="IPR046488">
    <property type="entry name" value="Sfc3/Tfc3_C"/>
</dbReference>
<feature type="compositionally biased region" description="Basic and acidic residues" evidence="2">
    <location>
        <begin position="916"/>
        <end position="925"/>
    </location>
</feature>
<dbReference type="PROSITE" id="PS50157">
    <property type="entry name" value="ZINC_FINGER_C2H2_2"/>
    <property type="match status" value="1"/>
</dbReference>
<feature type="region of interest" description="Disordered" evidence="2">
    <location>
        <begin position="215"/>
        <end position="254"/>
    </location>
</feature>
<dbReference type="EMBL" id="PEDP01000723">
    <property type="protein sequence ID" value="POS85117.1"/>
    <property type="molecule type" value="Genomic_DNA"/>
</dbReference>